<keyword evidence="1 2" id="KW-0238">DNA-binding</keyword>
<gene>
    <name evidence="4" type="ORF">OHB35_14640</name>
</gene>
<dbReference type="SUPFAM" id="SSF46689">
    <property type="entry name" value="Homeodomain-like"/>
    <property type="match status" value="1"/>
</dbReference>
<accession>A0ABZ1H756</accession>
<keyword evidence="5" id="KW-1185">Reference proteome</keyword>
<evidence type="ECO:0000256" key="2">
    <source>
        <dbReference type="PROSITE-ProRule" id="PRU00335"/>
    </source>
</evidence>
<dbReference type="InterPro" id="IPR039532">
    <property type="entry name" value="TetR_C_Firmicutes"/>
</dbReference>
<evidence type="ECO:0000256" key="1">
    <source>
        <dbReference type="ARBA" id="ARBA00023125"/>
    </source>
</evidence>
<evidence type="ECO:0000313" key="5">
    <source>
        <dbReference type="Proteomes" id="UP001340816"/>
    </source>
</evidence>
<dbReference type="PROSITE" id="PS50977">
    <property type="entry name" value="HTH_TETR_2"/>
    <property type="match status" value="1"/>
</dbReference>
<dbReference type="RefSeq" id="WP_326759027.1">
    <property type="nucleotide sequence ID" value="NZ_CP109135.1"/>
</dbReference>
<sequence>MTTTGQNPLAGDRRVRRTHAALQGALIKLVEEAELGQISVADVAEQAGVNRTTFYDHYRDVHELAEAACTSTIDTLIESLPVLDPAPADPDADPARSLVAFFENLAEHAGLYRSLLGPQGSARVIDHIRSRISTAVHVAVRLNAGAPPENVAPTDIPHDVPAAFTAGALLGVATDWLQRDSPRTPTEMAELTWPLLVSHHLADAQHAKSFHALAPDGA</sequence>
<feature type="domain" description="HTH tetR-type" evidence="3">
    <location>
        <begin position="16"/>
        <end position="76"/>
    </location>
</feature>
<proteinExistence type="predicted"/>
<dbReference type="InterPro" id="IPR009057">
    <property type="entry name" value="Homeodomain-like_sf"/>
</dbReference>
<dbReference type="InterPro" id="IPR050624">
    <property type="entry name" value="HTH-type_Tx_Regulator"/>
</dbReference>
<dbReference type="Pfam" id="PF14278">
    <property type="entry name" value="TetR_C_8"/>
    <property type="match status" value="1"/>
</dbReference>
<evidence type="ECO:0000259" key="3">
    <source>
        <dbReference type="PROSITE" id="PS50977"/>
    </source>
</evidence>
<evidence type="ECO:0000313" key="4">
    <source>
        <dbReference type="EMBL" id="WSD14383.1"/>
    </source>
</evidence>
<dbReference type="PANTHER" id="PTHR43479:SF7">
    <property type="entry name" value="TETR-FAMILY TRANSCRIPTIONAL REGULATOR"/>
    <property type="match status" value="1"/>
</dbReference>
<dbReference type="EMBL" id="CP109135">
    <property type="protein sequence ID" value="WSD14383.1"/>
    <property type="molecule type" value="Genomic_DNA"/>
</dbReference>
<feature type="DNA-binding region" description="H-T-H motif" evidence="2">
    <location>
        <begin position="39"/>
        <end position="58"/>
    </location>
</feature>
<organism evidence="4 5">
    <name type="scientific">Streptomyces phaeochromogenes</name>
    <dbReference type="NCBI Taxonomy" id="1923"/>
    <lineage>
        <taxon>Bacteria</taxon>
        <taxon>Bacillati</taxon>
        <taxon>Actinomycetota</taxon>
        <taxon>Actinomycetes</taxon>
        <taxon>Kitasatosporales</taxon>
        <taxon>Streptomycetaceae</taxon>
        <taxon>Streptomyces</taxon>
        <taxon>Streptomyces phaeochromogenes group</taxon>
    </lineage>
</organism>
<dbReference type="InterPro" id="IPR001647">
    <property type="entry name" value="HTH_TetR"/>
</dbReference>
<reference evidence="4 5" key="1">
    <citation type="submission" date="2022-10" db="EMBL/GenBank/DDBJ databases">
        <title>The complete genomes of actinobacterial strains from the NBC collection.</title>
        <authorList>
            <person name="Joergensen T.S."/>
            <person name="Alvarez Arevalo M."/>
            <person name="Sterndorff E.B."/>
            <person name="Faurdal D."/>
            <person name="Vuksanovic O."/>
            <person name="Mourched A.-S."/>
            <person name="Charusanti P."/>
            <person name="Shaw S."/>
            <person name="Blin K."/>
            <person name="Weber T."/>
        </authorList>
    </citation>
    <scope>NUCLEOTIDE SEQUENCE [LARGE SCALE GENOMIC DNA]</scope>
    <source>
        <strain evidence="4 5">NBC 01752</strain>
    </source>
</reference>
<dbReference type="PANTHER" id="PTHR43479">
    <property type="entry name" value="ACREF/ENVCD OPERON REPRESSOR-RELATED"/>
    <property type="match status" value="1"/>
</dbReference>
<dbReference type="Proteomes" id="UP001340816">
    <property type="component" value="Chromosome"/>
</dbReference>
<name>A0ABZ1H756_STRPH</name>
<protein>
    <submittedName>
        <fullName evidence="4">TetR/AcrR family transcriptional regulator</fullName>
    </submittedName>
</protein>
<dbReference type="Gene3D" id="1.10.357.10">
    <property type="entry name" value="Tetracycline Repressor, domain 2"/>
    <property type="match status" value="1"/>
</dbReference>